<dbReference type="HAMAP" id="MF_00361">
    <property type="entry name" value="NAD_kinase"/>
    <property type="match status" value="1"/>
</dbReference>
<evidence type="ECO:0000256" key="11">
    <source>
        <dbReference type="ARBA" id="ARBA00022857"/>
    </source>
</evidence>
<dbReference type="PROSITE" id="PS00108">
    <property type="entry name" value="PROTEIN_KINASE_ST"/>
    <property type="match status" value="1"/>
</dbReference>
<accession>A0A8S1THR6</accession>
<evidence type="ECO:0000256" key="4">
    <source>
        <dbReference type="ARBA" id="ARBA00022679"/>
    </source>
</evidence>
<name>A0A8S1THR6_PAROT</name>
<evidence type="ECO:0000256" key="17">
    <source>
        <dbReference type="PIRSR" id="PIRSR630616-2"/>
    </source>
</evidence>
<comment type="catalytic activity">
    <reaction evidence="14">
        <text>L-threonyl-[protein] + ATP = O-phospho-L-threonyl-[protein] + ADP + H(+)</text>
        <dbReference type="Rhea" id="RHEA:46608"/>
        <dbReference type="Rhea" id="RHEA-COMP:11060"/>
        <dbReference type="Rhea" id="RHEA-COMP:11605"/>
        <dbReference type="ChEBI" id="CHEBI:15378"/>
        <dbReference type="ChEBI" id="CHEBI:30013"/>
        <dbReference type="ChEBI" id="CHEBI:30616"/>
        <dbReference type="ChEBI" id="CHEBI:61977"/>
        <dbReference type="ChEBI" id="CHEBI:456216"/>
        <dbReference type="EC" id="2.7.11.1"/>
    </reaction>
</comment>
<comment type="cofactor">
    <cofactor evidence="1">
        <name>Mg(2+)</name>
        <dbReference type="ChEBI" id="CHEBI:18420"/>
    </cofactor>
</comment>
<dbReference type="Proteomes" id="UP000683925">
    <property type="component" value="Unassembled WGS sequence"/>
</dbReference>
<organism evidence="22 23">
    <name type="scientific">Paramecium octaurelia</name>
    <dbReference type="NCBI Taxonomy" id="43137"/>
    <lineage>
        <taxon>Eukaryota</taxon>
        <taxon>Sar</taxon>
        <taxon>Alveolata</taxon>
        <taxon>Ciliophora</taxon>
        <taxon>Intramacronucleata</taxon>
        <taxon>Oligohymenophorea</taxon>
        <taxon>Peniculida</taxon>
        <taxon>Parameciidae</taxon>
        <taxon>Paramecium</taxon>
    </lineage>
</organism>
<dbReference type="GO" id="GO:0006741">
    <property type="term" value="P:NADP+ biosynthetic process"/>
    <property type="evidence" value="ECO:0007669"/>
    <property type="project" value="InterPro"/>
</dbReference>
<evidence type="ECO:0000256" key="10">
    <source>
        <dbReference type="ARBA" id="ARBA00022840"/>
    </source>
</evidence>
<keyword evidence="4" id="KW-0808">Transferase</keyword>
<feature type="domain" description="Protein kinase" evidence="21">
    <location>
        <begin position="413"/>
        <end position="663"/>
    </location>
</feature>
<dbReference type="InterPro" id="IPR030616">
    <property type="entry name" value="Aur-like"/>
</dbReference>
<dbReference type="InterPro" id="IPR000719">
    <property type="entry name" value="Prot_kinase_dom"/>
</dbReference>
<evidence type="ECO:0000256" key="20">
    <source>
        <dbReference type="SAM" id="MobiDB-lite"/>
    </source>
</evidence>
<dbReference type="InterPro" id="IPR017441">
    <property type="entry name" value="Protein_kinase_ATP_BS"/>
</dbReference>
<dbReference type="OrthoDB" id="291632at2759"/>
<evidence type="ECO:0000256" key="8">
    <source>
        <dbReference type="ARBA" id="ARBA00022777"/>
    </source>
</evidence>
<keyword evidence="11" id="KW-0521">NADP</keyword>
<sequence>MNQQLKKLAVLLVSKKKDHTCLPILQQIRNQFPQHSYLIDDEYNNQPVDLVVTIGGDGTILHASRMFQQTATPPFVTFGKGTLGFMCIYSLRDQYEVLKNLQTPYNIELKKRIQGSLNGQYVYTALNDFFITKGNSIHVVCLDIYVNDTFVTQARGDGLIISTPTGSTAYCLSAGGPLIQNRVPCIALVPICPLSLSFRPLILPLDVKISIKMNANSRGEGVVICDGQVQYDFKRNDCFDITPSKNDVRCRTTVTPGFGLGHKIAENVKLEFQILIAKRLNYIQEKQNKIQNQLFIYYMSDSSSYFDIQGKGIWEQCENKLNEEDILYKGILQYLNKPTQFCLTQYELFRFKKNGELKKIELLTTSISLLNDNTILLQKNHKQVFLKSTPQNIKVWFEQIKNKCIQNNFRLDYDIGELIGQGQFANVYKITSKKNNQNYALKVFQKVALKNLNVDNVSVTKEIQIMRQLKHPGIIKIYEVYEDKEFICIVMELMQYSMKQQKKRHSEHQCAQIMLQLFMVLQYIHDHKIIHRDIKPDNILYKNQDTICICDFGLADYYNPMSVYQYQRCGTPGYVAPEVLRDQKYDFKVDVYSAGIILHTLLVGKQPFAAHSQNKVVQLNYQGKIDYAQVKASDLCLSFLKSVLSINPQVRPSAYEVLHHEWFIKTLGESNYFQLLNNNGQQVQPIQPISKEIQNFQAIQSMMDEEQDESSNSKIQIEIPQPTTQHRTNNNGYYQSSIPQQQQPQQQLQIAIDNIQEAIKQIKIKQQVRDLNYLTQMLHMQHKEMSGID</sequence>
<keyword evidence="9" id="KW-0106">Calcium</keyword>
<dbReference type="GO" id="GO:0004674">
    <property type="term" value="F:protein serine/threonine kinase activity"/>
    <property type="evidence" value="ECO:0007669"/>
    <property type="project" value="UniProtKB-KW"/>
</dbReference>
<dbReference type="Pfam" id="PF00069">
    <property type="entry name" value="Pkinase"/>
    <property type="match status" value="1"/>
</dbReference>
<dbReference type="InterPro" id="IPR002504">
    <property type="entry name" value="NADK"/>
</dbReference>
<feature type="binding site" evidence="19">
    <location>
        <position position="450"/>
    </location>
    <ligand>
        <name>ATP</name>
        <dbReference type="ChEBI" id="CHEBI:30616"/>
    </ligand>
</feature>
<feature type="cross-link" description="Glycyl lysine isopeptide (Lys-Gly) (interchain with G-Cter in SUMO2)" evidence="18">
    <location>
        <position position="535"/>
    </location>
</feature>
<dbReference type="OMA" id="YLTQMLH"/>
<evidence type="ECO:0000256" key="2">
    <source>
        <dbReference type="ARBA" id="ARBA00012513"/>
    </source>
</evidence>
<keyword evidence="7 17" id="KW-0547">Nucleotide-binding</keyword>
<dbReference type="Pfam" id="PF20143">
    <property type="entry name" value="NAD_kinase_C"/>
    <property type="match status" value="1"/>
</dbReference>
<dbReference type="EC" id="2.7.11.1" evidence="2"/>
<evidence type="ECO:0000256" key="3">
    <source>
        <dbReference type="ARBA" id="ARBA00022527"/>
    </source>
</evidence>
<keyword evidence="8" id="KW-0418">Kinase</keyword>
<evidence type="ECO:0000256" key="9">
    <source>
        <dbReference type="ARBA" id="ARBA00022837"/>
    </source>
</evidence>
<dbReference type="SMART" id="SM00220">
    <property type="entry name" value="S_TKc"/>
    <property type="match status" value="1"/>
</dbReference>
<dbReference type="AlphaFoldDB" id="A0A8S1THR6"/>
<evidence type="ECO:0000256" key="19">
    <source>
        <dbReference type="PROSITE-ProRule" id="PRU10141"/>
    </source>
</evidence>
<evidence type="ECO:0000256" key="6">
    <source>
        <dbReference type="ARBA" id="ARBA00022737"/>
    </source>
</evidence>
<keyword evidence="23" id="KW-1185">Reference proteome</keyword>
<dbReference type="GO" id="GO:0046872">
    <property type="term" value="F:metal ion binding"/>
    <property type="evidence" value="ECO:0007669"/>
    <property type="project" value="UniProtKB-KW"/>
</dbReference>
<dbReference type="PANTHER" id="PTHR24350">
    <property type="entry name" value="SERINE/THREONINE-PROTEIN KINASE IAL-RELATED"/>
    <property type="match status" value="1"/>
</dbReference>
<dbReference type="GO" id="GO:0005524">
    <property type="term" value="F:ATP binding"/>
    <property type="evidence" value="ECO:0007669"/>
    <property type="project" value="UniProtKB-UniRule"/>
</dbReference>
<keyword evidence="10 17" id="KW-0067">ATP-binding</keyword>
<evidence type="ECO:0000256" key="14">
    <source>
        <dbReference type="ARBA" id="ARBA00047899"/>
    </source>
</evidence>
<evidence type="ECO:0000256" key="7">
    <source>
        <dbReference type="ARBA" id="ARBA00022741"/>
    </source>
</evidence>
<evidence type="ECO:0000256" key="1">
    <source>
        <dbReference type="ARBA" id="ARBA00001946"/>
    </source>
</evidence>
<keyword evidence="6" id="KW-0677">Repeat</keyword>
<dbReference type="PROSITE" id="PS00107">
    <property type="entry name" value="PROTEIN_KINASE_ATP"/>
    <property type="match status" value="1"/>
</dbReference>
<keyword evidence="3" id="KW-0723">Serine/threonine-protein kinase</keyword>
<evidence type="ECO:0000313" key="23">
    <source>
        <dbReference type="Proteomes" id="UP000683925"/>
    </source>
</evidence>
<feature type="binding site" evidence="17">
    <location>
        <position position="442"/>
    </location>
    <ligand>
        <name>ATP</name>
        <dbReference type="ChEBI" id="CHEBI:30616"/>
    </ligand>
</feature>
<dbReference type="GO" id="GO:0003951">
    <property type="term" value="F:NAD+ kinase activity"/>
    <property type="evidence" value="ECO:0007669"/>
    <property type="project" value="InterPro"/>
</dbReference>
<protein>
    <recommendedName>
        <fullName evidence="2">non-specific serine/threonine protein kinase</fullName>
        <ecNumber evidence="2">2.7.11.1</ecNumber>
    </recommendedName>
</protein>
<comment type="caution">
    <text evidence="22">The sequence shown here is derived from an EMBL/GenBank/DDBJ whole genome shotgun (WGS) entry which is preliminary data.</text>
</comment>
<evidence type="ECO:0000256" key="5">
    <source>
        <dbReference type="ARBA" id="ARBA00022723"/>
    </source>
</evidence>
<dbReference type="FunFam" id="2.60.200.30:FF:000009">
    <property type="entry name" value="Poly(P)/ATP NAD kinase"/>
    <property type="match status" value="1"/>
</dbReference>
<feature type="region of interest" description="Disordered" evidence="20">
    <location>
        <begin position="720"/>
        <end position="740"/>
    </location>
</feature>
<dbReference type="InterPro" id="IPR008271">
    <property type="entry name" value="Ser/Thr_kinase_AS"/>
</dbReference>
<dbReference type="FunFam" id="1.10.510.10:FF:002257">
    <property type="match status" value="1"/>
</dbReference>
<evidence type="ECO:0000256" key="18">
    <source>
        <dbReference type="PIRSR" id="PIRSR630616-3"/>
    </source>
</evidence>
<keyword evidence="12" id="KW-0520">NAD</keyword>
<feature type="compositionally biased region" description="Polar residues" evidence="20">
    <location>
        <begin position="720"/>
        <end position="734"/>
    </location>
</feature>
<evidence type="ECO:0000256" key="15">
    <source>
        <dbReference type="ARBA" id="ARBA00048679"/>
    </source>
</evidence>
<keyword evidence="5" id="KW-0479">Metal-binding</keyword>
<evidence type="ECO:0000256" key="12">
    <source>
        <dbReference type="ARBA" id="ARBA00023027"/>
    </source>
</evidence>
<proteinExistence type="inferred from homology"/>
<dbReference type="PROSITE" id="PS50011">
    <property type="entry name" value="PROTEIN_KINASE_DOM"/>
    <property type="match status" value="1"/>
</dbReference>
<reference evidence="22" key="1">
    <citation type="submission" date="2021-01" db="EMBL/GenBank/DDBJ databases">
        <authorList>
            <consortium name="Genoscope - CEA"/>
            <person name="William W."/>
        </authorList>
    </citation>
    <scope>NUCLEOTIDE SEQUENCE</scope>
</reference>
<evidence type="ECO:0000256" key="13">
    <source>
        <dbReference type="ARBA" id="ARBA00024334"/>
    </source>
</evidence>
<evidence type="ECO:0000256" key="16">
    <source>
        <dbReference type="PIRSR" id="PIRSR630616-1"/>
    </source>
</evidence>
<dbReference type="FunFam" id="3.30.200.20:FF:000315">
    <property type="entry name" value="Calcium-dependent protein kinase 3"/>
    <property type="match status" value="1"/>
</dbReference>
<comment type="similarity">
    <text evidence="13">Belongs to the protein kinase superfamily. Ser/Thr protein kinase family. CDPK subfamily.</text>
</comment>
<comment type="catalytic activity">
    <reaction evidence="15">
        <text>L-seryl-[protein] + ATP = O-phospho-L-seryl-[protein] + ADP + H(+)</text>
        <dbReference type="Rhea" id="RHEA:17989"/>
        <dbReference type="Rhea" id="RHEA-COMP:9863"/>
        <dbReference type="Rhea" id="RHEA-COMP:11604"/>
        <dbReference type="ChEBI" id="CHEBI:15378"/>
        <dbReference type="ChEBI" id="CHEBI:29999"/>
        <dbReference type="ChEBI" id="CHEBI:30616"/>
        <dbReference type="ChEBI" id="CHEBI:83421"/>
        <dbReference type="ChEBI" id="CHEBI:456216"/>
        <dbReference type="EC" id="2.7.11.1"/>
    </reaction>
</comment>
<feature type="active site" description="Proton acceptor" evidence="16">
    <location>
        <position position="533"/>
    </location>
</feature>
<evidence type="ECO:0000313" key="22">
    <source>
        <dbReference type="EMBL" id="CAD8150756.1"/>
    </source>
</evidence>
<feature type="binding site" evidence="17">
    <location>
        <position position="551"/>
    </location>
    <ligand>
        <name>ATP</name>
        <dbReference type="ChEBI" id="CHEBI:30616"/>
    </ligand>
</feature>
<dbReference type="Pfam" id="PF01513">
    <property type="entry name" value="NAD_kinase"/>
    <property type="match status" value="1"/>
</dbReference>
<dbReference type="EMBL" id="CAJJDP010000024">
    <property type="protein sequence ID" value="CAD8150756.1"/>
    <property type="molecule type" value="Genomic_DNA"/>
</dbReference>
<gene>
    <name evidence="22" type="ORF">POCTA_138.1.T0240117</name>
</gene>
<evidence type="ECO:0000259" key="21">
    <source>
        <dbReference type="PROSITE" id="PS50011"/>
    </source>
</evidence>